<comment type="caution">
    <text evidence="1">The sequence shown here is derived from an EMBL/GenBank/DDBJ whole genome shotgun (WGS) entry which is preliminary data.</text>
</comment>
<sequence length="97" mass="11595">MRDSHQENDKRKQKDVEKYKVWTLAESNELQKLMVDAATHEWRDSNGLLSKTTIERKILPALNDCQRTYPQCRSRLKWFKQRYNNFPQLIRHSSGCG</sequence>
<gene>
    <name evidence="1" type="ORF">Ddye_023437</name>
</gene>
<dbReference type="AlphaFoldDB" id="A0AAD9TTW6"/>
<reference evidence="1" key="1">
    <citation type="journal article" date="2023" name="Plant J.">
        <title>Genome sequences and population genomics provide insights into the demographic history, inbreeding, and mutation load of two 'living fossil' tree species of Dipteronia.</title>
        <authorList>
            <person name="Feng Y."/>
            <person name="Comes H.P."/>
            <person name="Chen J."/>
            <person name="Zhu S."/>
            <person name="Lu R."/>
            <person name="Zhang X."/>
            <person name="Li P."/>
            <person name="Qiu J."/>
            <person name="Olsen K.M."/>
            <person name="Qiu Y."/>
        </authorList>
    </citation>
    <scope>NUCLEOTIDE SEQUENCE</scope>
    <source>
        <strain evidence="1">KIB01</strain>
    </source>
</reference>
<name>A0AAD9TTW6_9ROSI</name>
<dbReference type="InterPro" id="IPR055314">
    <property type="entry name" value="At2g29880-like"/>
</dbReference>
<organism evidence="1 2">
    <name type="scientific">Dipteronia dyeriana</name>
    <dbReference type="NCBI Taxonomy" id="168575"/>
    <lineage>
        <taxon>Eukaryota</taxon>
        <taxon>Viridiplantae</taxon>
        <taxon>Streptophyta</taxon>
        <taxon>Embryophyta</taxon>
        <taxon>Tracheophyta</taxon>
        <taxon>Spermatophyta</taxon>
        <taxon>Magnoliopsida</taxon>
        <taxon>eudicotyledons</taxon>
        <taxon>Gunneridae</taxon>
        <taxon>Pentapetalae</taxon>
        <taxon>rosids</taxon>
        <taxon>malvids</taxon>
        <taxon>Sapindales</taxon>
        <taxon>Sapindaceae</taxon>
        <taxon>Hippocastanoideae</taxon>
        <taxon>Acereae</taxon>
        <taxon>Dipteronia</taxon>
    </lineage>
</organism>
<evidence type="ECO:0000313" key="2">
    <source>
        <dbReference type="Proteomes" id="UP001280121"/>
    </source>
</evidence>
<dbReference type="Proteomes" id="UP001280121">
    <property type="component" value="Unassembled WGS sequence"/>
</dbReference>
<keyword evidence="2" id="KW-1185">Reference proteome</keyword>
<evidence type="ECO:0000313" key="1">
    <source>
        <dbReference type="EMBL" id="KAK2641674.1"/>
    </source>
</evidence>
<evidence type="ECO:0008006" key="3">
    <source>
        <dbReference type="Google" id="ProtNLM"/>
    </source>
</evidence>
<dbReference type="EMBL" id="JANJYI010000007">
    <property type="protein sequence ID" value="KAK2641674.1"/>
    <property type="molecule type" value="Genomic_DNA"/>
</dbReference>
<accession>A0AAD9TTW6</accession>
<proteinExistence type="predicted"/>
<dbReference type="PANTHER" id="PTHR47864">
    <property type="entry name" value="TRANSMEMBRANE PROTEIN"/>
    <property type="match status" value="1"/>
</dbReference>
<protein>
    <recommendedName>
        <fullName evidence="3">Myb/SANT-like DNA-binding domain-containing protein</fullName>
    </recommendedName>
</protein>
<dbReference type="PANTHER" id="PTHR47864:SF2">
    <property type="entry name" value="MYB_SANT-LIKE DNA-BINDING DOMAIN PROTEIN"/>
    <property type="match status" value="1"/>
</dbReference>